<evidence type="ECO:0000313" key="2">
    <source>
        <dbReference type="EMBL" id="KAF9071417.1"/>
    </source>
</evidence>
<reference evidence="2" key="1">
    <citation type="submission" date="2020-11" db="EMBL/GenBank/DDBJ databases">
        <authorList>
            <consortium name="DOE Joint Genome Institute"/>
            <person name="Ahrendt S."/>
            <person name="Riley R."/>
            <person name="Andreopoulos W."/>
            <person name="Labutti K."/>
            <person name="Pangilinan J."/>
            <person name="Ruiz-Duenas F.J."/>
            <person name="Barrasa J.M."/>
            <person name="Sanchez-Garcia M."/>
            <person name="Camarero S."/>
            <person name="Miyauchi S."/>
            <person name="Serrano A."/>
            <person name="Linde D."/>
            <person name="Babiker R."/>
            <person name="Drula E."/>
            <person name="Ayuso-Fernandez I."/>
            <person name="Pacheco R."/>
            <person name="Padilla G."/>
            <person name="Ferreira P."/>
            <person name="Barriuso J."/>
            <person name="Kellner H."/>
            <person name="Castanera R."/>
            <person name="Alfaro M."/>
            <person name="Ramirez L."/>
            <person name="Pisabarro A.G."/>
            <person name="Kuo A."/>
            <person name="Tritt A."/>
            <person name="Lipzen A."/>
            <person name="He G."/>
            <person name="Yan M."/>
            <person name="Ng V."/>
            <person name="Cullen D."/>
            <person name="Martin F."/>
            <person name="Rosso M.-N."/>
            <person name="Henrissat B."/>
            <person name="Hibbett D."/>
            <person name="Martinez A.T."/>
            <person name="Grigoriev I.V."/>
        </authorList>
    </citation>
    <scope>NUCLEOTIDE SEQUENCE</scope>
    <source>
        <strain evidence="2">AH 40177</strain>
    </source>
</reference>
<name>A0A9P5U9W5_9AGAR</name>
<keyword evidence="3" id="KW-1185">Reference proteome</keyword>
<organism evidence="2 3">
    <name type="scientific">Rhodocollybia butyracea</name>
    <dbReference type="NCBI Taxonomy" id="206335"/>
    <lineage>
        <taxon>Eukaryota</taxon>
        <taxon>Fungi</taxon>
        <taxon>Dikarya</taxon>
        <taxon>Basidiomycota</taxon>
        <taxon>Agaricomycotina</taxon>
        <taxon>Agaricomycetes</taxon>
        <taxon>Agaricomycetidae</taxon>
        <taxon>Agaricales</taxon>
        <taxon>Marasmiineae</taxon>
        <taxon>Omphalotaceae</taxon>
        <taxon>Rhodocollybia</taxon>
    </lineage>
</organism>
<proteinExistence type="predicted"/>
<dbReference type="EMBL" id="JADNRY010000032">
    <property type="protein sequence ID" value="KAF9071417.1"/>
    <property type="molecule type" value="Genomic_DNA"/>
</dbReference>
<feature type="region of interest" description="Disordered" evidence="1">
    <location>
        <begin position="219"/>
        <end position="247"/>
    </location>
</feature>
<comment type="caution">
    <text evidence="2">The sequence shown here is derived from an EMBL/GenBank/DDBJ whole genome shotgun (WGS) entry which is preliminary data.</text>
</comment>
<accession>A0A9P5U9W5</accession>
<protein>
    <submittedName>
        <fullName evidence="2">Uncharacterized protein</fullName>
    </submittedName>
</protein>
<sequence length="247" mass="27398">MATFFAKFFAPSTICCILYDMLFRKLVLATLLSLSSNLLVVNASPLPANDMEPRAIWKKIKGKVSLEKKFIYSLSVWKSEKSPDDEAWSLIFTPPDPQADLLRFFAEPVAKEPLTLKSASQSIERNLAVPPDVEIIDLEATARYRSEKQGPDLLKFTIKEPTSKKEGTSLYMVEAVLKKLIKGHNLYRPKNPHEKPIELVSLPPVWVEKSSPYRLGAKGVPASHSPVRGPSIGSPGIPGGPHHFAPQ</sequence>
<evidence type="ECO:0000256" key="1">
    <source>
        <dbReference type="SAM" id="MobiDB-lite"/>
    </source>
</evidence>
<dbReference type="Proteomes" id="UP000772434">
    <property type="component" value="Unassembled WGS sequence"/>
</dbReference>
<dbReference type="AlphaFoldDB" id="A0A9P5U9W5"/>
<gene>
    <name evidence="2" type="ORF">BDP27DRAFT_1418991</name>
</gene>
<evidence type="ECO:0000313" key="3">
    <source>
        <dbReference type="Proteomes" id="UP000772434"/>
    </source>
</evidence>